<evidence type="ECO:0000256" key="7">
    <source>
        <dbReference type="ARBA" id="ARBA00023015"/>
    </source>
</evidence>
<feature type="domain" description="C2H2-type" evidence="14">
    <location>
        <begin position="298"/>
        <end position="325"/>
    </location>
</feature>
<sequence length="426" mass="47800">MMGNVTHDPEWHYGSKYLEEGLQALQANIEELVAKVQRHTGEGRMTYTLIRKTVDQAHVKYSEARNQAVKVKAIIMGDAISEAGDLRGGGCVEERALVDPAQRALYREDMQKNYENVTSLAQSTITGDHAESTVTRDHTVPDSQTSSSIVQTGGERPYKCRECGKTFTTNSALSEHQRIHTGERPYECRECGKSFITNSALSEHQRIHTGERPYECRECGKSFITNSALFQHQRIHTGERPYECRECGKSFTTSSAFSEHQKIHTGVRPYECRECGKTFSRSSTLIRHQRIHTGERPYECRECGKTFKHSSHVIRHQRIHTGARPYECSECGKSFTSSLAFSEHQRIHTGERPYECRSGQGGHSCHQGGPSGSLGHCGYDCKIYGLYGVHEESVMAAVIRVIQRGAELLAGPPIRWQGPVHGTDIK</sequence>
<evidence type="ECO:0000256" key="2">
    <source>
        <dbReference type="ARBA" id="ARBA00006991"/>
    </source>
</evidence>
<evidence type="ECO:0000256" key="4">
    <source>
        <dbReference type="ARBA" id="ARBA00022737"/>
    </source>
</evidence>
<dbReference type="FunFam" id="3.30.160.60:FF:000295">
    <property type="entry name" value="zinc finger protein 19"/>
    <property type="match status" value="3"/>
</dbReference>
<dbReference type="EMBL" id="KB483187">
    <property type="protein sequence ID" value="EMP41781.1"/>
    <property type="molecule type" value="Genomic_DNA"/>
</dbReference>
<evidence type="ECO:0000256" key="8">
    <source>
        <dbReference type="ARBA" id="ARBA00023125"/>
    </source>
</evidence>
<dbReference type="PANTHER" id="PTHR23226:SF394">
    <property type="entry name" value="ZINC FINGER PROTEIN 548"/>
    <property type="match status" value="1"/>
</dbReference>
<dbReference type="SUPFAM" id="SSF57667">
    <property type="entry name" value="beta-beta-alpha zinc fingers"/>
    <property type="match status" value="4"/>
</dbReference>
<dbReference type="InterPro" id="IPR036236">
    <property type="entry name" value="Znf_C2H2_sf"/>
</dbReference>
<keyword evidence="6" id="KW-0862">Zinc</keyword>
<dbReference type="PROSITE" id="PS50157">
    <property type="entry name" value="ZINC_FINGER_C2H2_2"/>
    <property type="match status" value="7"/>
</dbReference>
<keyword evidence="4" id="KW-0677">Repeat</keyword>
<feature type="domain" description="C2H2-type" evidence="14">
    <location>
        <begin position="214"/>
        <end position="241"/>
    </location>
</feature>
<organism evidence="15 16">
    <name type="scientific">Chelonia mydas</name>
    <name type="common">Green sea-turtle</name>
    <name type="synonym">Chelonia agassizi</name>
    <dbReference type="NCBI Taxonomy" id="8469"/>
    <lineage>
        <taxon>Eukaryota</taxon>
        <taxon>Metazoa</taxon>
        <taxon>Chordata</taxon>
        <taxon>Craniata</taxon>
        <taxon>Vertebrata</taxon>
        <taxon>Euteleostomi</taxon>
        <taxon>Archelosauria</taxon>
        <taxon>Testudinata</taxon>
        <taxon>Testudines</taxon>
        <taxon>Cryptodira</taxon>
        <taxon>Durocryptodira</taxon>
        <taxon>Americhelydia</taxon>
        <taxon>Chelonioidea</taxon>
        <taxon>Cheloniidae</taxon>
        <taxon>Chelonia</taxon>
    </lineage>
</organism>
<name>M7BVC8_CHEMY</name>
<evidence type="ECO:0000313" key="16">
    <source>
        <dbReference type="Proteomes" id="UP000031443"/>
    </source>
</evidence>
<accession>M7BVC8</accession>
<dbReference type="FunFam" id="3.30.160.60:FF:000737">
    <property type="entry name" value="Zinc finger protein 565"/>
    <property type="match status" value="1"/>
</dbReference>
<dbReference type="PANTHER" id="PTHR23226">
    <property type="entry name" value="ZINC FINGER AND SCAN DOMAIN-CONTAINING"/>
    <property type="match status" value="1"/>
</dbReference>
<dbReference type="InterPro" id="IPR036051">
    <property type="entry name" value="KRAB_dom_sf"/>
</dbReference>
<dbReference type="FunFam" id="3.30.160.60:FF:002343">
    <property type="entry name" value="Zinc finger protein 33A"/>
    <property type="match status" value="2"/>
</dbReference>
<dbReference type="GO" id="GO:0008270">
    <property type="term" value="F:zinc ion binding"/>
    <property type="evidence" value="ECO:0007669"/>
    <property type="project" value="UniProtKB-KW"/>
</dbReference>
<feature type="domain" description="C2H2-type" evidence="14">
    <location>
        <begin position="158"/>
        <end position="185"/>
    </location>
</feature>
<dbReference type="Pfam" id="PF01352">
    <property type="entry name" value="KRAB"/>
    <property type="match status" value="1"/>
</dbReference>
<evidence type="ECO:0000256" key="11">
    <source>
        <dbReference type="PROSITE-ProRule" id="PRU00042"/>
    </source>
</evidence>
<feature type="domain" description="C2H2-type" evidence="14">
    <location>
        <begin position="186"/>
        <end position="213"/>
    </location>
</feature>
<evidence type="ECO:0000256" key="13">
    <source>
        <dbReference type="SAM" id="MobiDB-lite"/>
    </source>
</evidence>
<dbReference type="CDD" id="cd07765">
    <property type="entry name" value="KRAB_A-box"/>
    <property type="match status" value="1"/>
</dbReference>
<dbReference type="SMART" id="SM00355">
    <property type="entry name" value="ZnF_C2H2"/>
    <property type="match status" value="7"/>
</dbReference>
<evidence type="ECO:0000256" key="1">
    <source>
        <dbReference type="ARBA" id="ARBA00004123"/>
    </source>
</evidence>
<feature type="region of interest" description="Disordered" evidence="13">
    <location>
        <begin position="126"/>
        <end position="151"/>
    </location>
</feature>
<dbReference type="GO" id="GO:0000981">
    <property type="term" value="F:DNA-binding transcription factor activity, RNA polymerase II-specific"/>
    <property type="evidence" value="ECO:0007669"/>
    <property type="project" value="TreeGrafter"/>
</dbReference>
<comment type="subcellular location">
    <subcellularLocation>
        <location evidence="1">Nucleus</location>
    </subcellularLocation>
</comment>
<keyword evidence="3" id="KW-0479">Metal-binding</keyword>
<dbReference type="GO" id="GO:0000978">
    <property type="term" value="F:RNA polymerase II cis-regulatory region sequence-specific DNA binding"/>
    <property type="evidence" value="ECO:0007669"/>
    <property type="project" value="TreeGrafter"/>
</dbReference>
<evidence type="ECO:0000256" key="9">
    <source>
        <dbReference type="ARBA" id="ARBA00023163"/>
    </source>
</evidence>
<dbReference type="Pfam" id="PF00096">
    <property type="entry name" value="zf-C2H2"/>
    <property type="match status" value="7"/>
</dbReference>
<dbReference type="GO" id="GO:0005634">
    <property type="term" value="C:nucleus"/>
    <property type="evidence" value="ECO:0007669"/>
    <property type="project" value="UniProtKB-SubCell"/>
</dbReference>
<protein>
    <submittedName>
        <fullName evidence="15">Zinc finger protein 3</fullName>
    </submittedName>
</protein>
<feature type="compositionally biased region" description="Basic and acidic residues" evidence="13">
    <location>
        <begin position="128"/>
        <end position="140"/>
    </location>
</feature>
<evidence type="ECO:0000256" key="5">
    <source>
        <dbReference type="ARBA" id="ARBA00022771"/>
    </source>
</evidence>
<dbReference type="AlphaFoldDB" id="M7BVC8"/>
<keyword evidence="9" id="KW-0804">Transcription</keyword>
<keyword evidence="8" id="KW-0238">DNA-binding</keyword>
<keyword evidence="7" id="KW-0805">Transcription regulation</keyword>
<keyword evidence="5 11" id="KW-0863">Zinc-finger</keyword>
<comment type="similarity">
    <text evidence="2">Belongs to the krueppel C2H2-type zinc-finger protein family.</text>
</comment>
<dbReference type="SUPFAM" id="SSF109640">
    <property type="entry name" value="KRAB domain (Kruppel-associated box)"/>
    <property type="match status" value="1"/>
</dbReference>
<proteinExistence type="inferred from homology"/>
<dbReference type="InterPro" id="IPR001909">
    <property type="entry name" value="KRAB"/>
</dbReference>
<dbReference type="FunFam" id="3.30.160.60:FF:001697">
    <property type="entry name" value="zinc finger protein 623"/>
    <property type="match status" value="1"/>
</dbReference>
<reference evidence="16" key="1">
    <citation type="journal article" date="2013" name="Nat. Genet.">
        <title>The draft genomes of soft-shell turtle and green sea turtle yield insights into the development and evolution of the turtle-specific body plan.</title>
        <authorList>
            <person name="Wang Z."/>
            <person name="Pascual-Anaya J."/>
            <person name="Zadissa A."/>
            <person name="Li W."/>
            <person name="Niimura Y."/>
            <person name="Huang Z."/>
            <person name="Li C."/>
            <person name="White S."/>
            <person name="Xiong Z."/>
            <person name="Fang D."/>
            <person name="Wang B."/>
            <person name="Ming Y."/>
            <person name="Chen Y."/>
            <person name="Zheng Y."/>
            <person name="Kuraku S."/>
            <person name="Pignatelli M."/>
            <person name="Herrero J."/>
            <person name="Beal K."/>
            <person name="Nozawa M."/>
            <person name="Li Q."/>
            <person name="Wang J."/>
            <person name="Zhang H."/>
            <person name="Yu L."/>
            <person name="Shigenobu S."/>
            <person name="Wang J."/>
            <person name="Liu J."/>
            <person name="Flicek P."/>
            <person name="Searle S."/>
            <person name="Wang J."/>
            <person name="Kuratani S."/>
            <person name="Yin Y."/>
            <person name="Aken B."/>
            <person name="Zhang G."/>
            <person name="Irie N."/>
        </authorList>
    </citation>
    <scope>NUCLEOTIDE SEQUENCE [LARGE SCALE GENOMIC DNA]</scope>
</reference>
<dbReference type="PROSITE" id="PS00028">
    <property type="entry name" value="ZINC_FINGER_C2H2_1"/>
    <property type="match status" value="7"/>
</dbReference>
<dbReference type="Gene3D" id="3.30.160.60">
    <property type="entry name" value="Classic Zinc Finger"/>
    <property type="match status" value="7"/>
</dbReference>
<evidence type="ECO:0000259" key="14">
    <source>
        <dbReference type="PROSITE" id="PS50157"/>
    </source>
</evidence>
<evidence type="ECO:0000256" key="6">
    <source>
        <dbReference type="ARBA" id="ARBA00022833"/>
    </source>
</evidence>
<keyword evidence="10" id="KW-0539">Nucleus</keyword>
<evidence type="ECO:0000313" key="15">
    <source>
        <dbReference type="EMBL" id="EMP41781.1"/>
    </source>
</evidence>
<dbReference type="Gene3D" id="6.10.140.140">
    <property type="match status" value="1"/>
</dbReference>
<feature type="domain" description="C2H2-type" evidence="14">
    <location>
        <begin position="270"/>
        <end position="297"/>
    </location>
</feature>
<gene>
    <name evidence="15" type="ORF">UY3_00965</name>
</gene>
<evidence type="ECO:0000256" key="10">
    <source>
        <dbReference type="ARBA" id="ARBA00023242"/>
    </source>
</evidence>
<feature type="compositionally biased region" description="Polar residues" evidence="13">
    <location>
        <begin position="141"/>
        <end position="151"/>
    </location>
</feature>
<feature type="domain" description="C2H2-type" evidence="14">
    <location>
        <begin position="326"/>
        <end position="353"/>
    </location>
</feature>
<dbReference type="InterPro" id="IPR013087">
    <property type="entry name" value="Znf_C2H2_type"/>
</dbReference>
<evidence type="ECO:0000256" key="12">
    <source>
        <dbReference type="SAM" id="Coils"/>
    </source>
</evidence>
<feature type="coiled-coil region" evidence="12">
    <location>
        <begin position="15"/>
        <end position="42"/>
    </location>
</feature>
<evidence type="ECO:0000256" key="3">
    <source>
        <dbReference type="ARBA" id="ARBA00022723"/>
    </source>
</evidence>
<dbReference type="Proteomes" id="UP000031443">
    <property type="component" value="Unassembled WGS sequence"/>
</dbReference>
<keyword evidence="12" id="KW-0175">Coiled coil</keyword>
<keyword evidence="16" id="KW-1185">Reference proteome</keyword>
<feature type="domain" description="C2H2-type" evidence="14">
    <location>
        <begin position="242"/>
        <end position="269"/>
    </location>
</feature>